<evidence type="ECO:0000259" key="4">
    <source>
        <dbReference type="PROSITE" id="PS50303"/>
    </source>
</evidence>
<evidence type="ECO:0000256" key="1">
    <source>
        <dbReference type="ARBA" id="ARBA00022737"/>
    </source>
</evidence>
<dbReference type="Gene3D" id="1.25.10.10">
    <property type="entry name" value="Leucine-rich Repeat Variant"/>
    <property type="match status" value="2"/>
</dbReference>
<dbReference type="Pfam" id="PF00806">
    <property type="entry name" value="PUF"/>
    <property type="match status" value="5"/>
</dbReference>
<dbReference type="GO" id="GO:0010608">
    <property type="term" value="P:post-transcriptional regulation of gene expression"/>
    <property type="evidence" value="ECO:0007669"/>
    <property type="project" value="TreeGrafter"/>
</dbReference>
<dbReference type="PROSITE" id="PS50302">
    <property type="entry name" value="PUM"/>
    <property type="match status" value="4"/>
</dbReference>
<dbReference type="InterPro" id="IPR011989">
    <property type="entry name" value="ARM-like"/>
</dbReference>
<proteinExistence type="predicted"/>
<dbReference type="PANTHER" id="PTHR12537">
    <property type="entry name" value="RNA BINDING PROTEIN PUMILIO-RELATED"/>
    <property type="match status" value="1"/>
</dbReference>
<dbReference type="InterPro" id="IPR033133">
    <property type="entry name" value="PUM-HD"/>
</dbReference>
<feature type="compositionally biased region" description="Polar residues" evidence="3">
    <location>
        <begin position="144"/>
        <end position="153"/>
    </location>
</feature>
<accession>A0AAW0AWC0</accession>
<evidence type="ECO:0000313" key="5">
    <source>
        <dbReference type="EMBL" id="KAK7017481.1"/>
    </source>
</evidence>
<dbReference type="Proteomes" id="UP001383192">
    <property type="component" value="Unassembled WGS sequence"/>
</dbReference>
<reference evidence="5 6" key="1">
    <citation type="submission" date="2024-01" db="EMBL/GenBank/DDBJ databases">
        <title>A draft genome for a cacao thread blight-causing isolate of Paramarasmius palmivorus.</title>
        <authorList>
            <person name="Baruah I.K."/>
            <person name="Bukari Y."/>
            <person name="Amoako-Attah I."/>
            <person name="Meinhardt L.W."/>
            <person name="Bailey B.A."/>
            <person name="Cohen S.P."/>
        </authorList>
    </citation>
    <scope>NUCLEOTIDE SEQUENCE [LARGE SCALE GENOMIC DNA]</scope>
    <source>
        <strain evidence="5 6">GH-12</strain>
    </source>
</reference>
<keyword evidence="6" id="KW-1185">Reference proteome</keyword>
<dbReference type="EMBL" id="JAYKXP010000254">
    <property type="protein sequence ID" value="KAK7017481.1"/>
    <property type="molecule type" value="Genomic_DNA"/>
</dbReference>
<feature type="region of interest" description="Disordered" evidence="3">
    <location>
        <begin position="330"/>
        <end position="362"/>
    </location>
</feature>
<feature type="region of interest" description="Disordered" evidence="3">
    <location>
        <begin position="68"/>
        <end position="87"/>
    </location>
</feature>
<name>A0AAW0AWC0_9AGAR</name>
<feature type="repeat" description="Pumilio" evidence="2">
    <location>
        <begin position="543"/>
        <end position="578"/>
    </location>
</feature>
<protein>
    <recommendedName>
        <fullName evidence="4">PUM-HD domain-containing protein</fullName>
    </recommendedName>
</protein>
<dbReference type="PANTHER" id="PTHR12537:SF12">
    <property type="entry name" value="MATERNAL PROTEIN PUMILIO"/>
    <property type="match status" value="1"/>
</dbReference>
<dbReference type="PROSITE" id="PS50303">
    <property type="entry name" value="PUM_HD"/>
    <property type="match status" value="1"/>
</dbReference>
<dbReference type="SUPFAM" id="SSF48371">
    <property type="entry name" value="ARM repeat"/>
    <property type="match status" value="1"/>
</dbReference>
<dbReference type="InterPro" id="IPR016024">
    <property type="entry name" value="ARM-type_fold"/>
</dbReference>
<dbReference type="GO" id="GO:0005737">
    <property type="term" value="C:cytoplasm"/>
    <property type="evidence" value="ECO:0007669"/>
    <property type="project" value="TreeGrafter"/>
</dbReference>
<feature type="region of interest" description="Disordered" evidence="3">
    <location>
        <begin position="144"/>
        <end position="163"/>
    </location>
</feature>
<evidence type="ECO:0000313" key="6">
    <source>
        <dbReference type="Proteomes" id="UP001383192"/>
    </source>
</evidence>
<dbReference type="SMART" id="SM00025">
    <property type="entry name" value="Pumilio"/>
    <property type="match status" value="5"/>
</dbReference>
<comment type="caution">
    <text evidence="5">The sequence shown here is derived from an EMBL/GenBank/DDBJ whole genome shotgun (WGS) entry which is preliminary data.</text>
</comment>
<gene>
    <name evidence="5" type="ORF">VNI00_018638</name>
</gene>
<feature type="repeat" description="Pumilio" evidence="2">
    <location>
        <begin position="603"/>
        <end position="646"/>
    </location>
</feature>
<feature type="repeat" description="Pumilio" evidence="2">
    <location>
        <begin position="395"/>
        <end position="430"/>
    </location>
</feature>
<organism evidence="5 6">
    <name type="scientific">Paramarasmius palmivorus</name>
    <dbReference type="NCBI Taxonomy" id="297713"/>
    <lineage>
        <taxon>Eukaryota</taxon>
        <taxon>Fungi</taxon>
        <taxon>Dikarya</taxon>
        <taxon>Basidiomycota</taxon>
        <taxon>Agaricomycotina</taxon>
        <taxon>Agaricomycetes</taxon>
        <taxon>Agaricomycetidae</taxon>
        <taxon>Agaricales</taxon>
        <taxon>Marasmiineae</taxon>
        <taxon>Marasmiaceae</taxon>
        <taxon>Paramarasmius</taxon>
    </lineage>
</organism>
<evidence type="ECO:0000256" key="2">
    <source>
        <dbReference type="PROSITE-ProRule" id="PRU00317"/>
    </source>
</evidence>
<sequence length="672" mass="73827">MEALDLPLTTFPNRQKFPPDLILTSKFPNPLSPDRGGIVTAPPSPPDLRTLDICRSVPAKCVPLPESPLHDDITASSLGTPQGSNSADELPLIGSPTDEYMDPHRYFPDQLSEGHETFRTDTQLGVPYNVNVGPTDVQRPLNLQGTTGSYHATSSSSHQPSFWSSHVPSSYHPSFPPTSTFPLPIPAAPLHANPAPVFHPPNYAVHPSQFPSSSSLSGPPVPLFPGVQAHVQPQANYPASAFHLIQAPIYCPPNNAPFTGHFPSSLSLDRPPIAQPPPGLVYPGAVSAITNVPFQSGHFLPAHPQALHTTTVHPQAQPFINSGCRSLARSGQAAHNASVPPQPHPSVQPGRSQVPHPRPRPIMTRGLYWRRKKFVKTEVYRDFISDDRPVWTLQNMKGHIIDFCADQDGSKFIQAQLESASAEEKQWVFEEIFPHFVLQLVQNLFGSFVVVKLFSIGTPSQKDQLVDILAKSVFPLTLEQPGCRVIQRVVQDLMRYLPAEELDFMLLLEDHAVELSTNFTASRVVQFALLNLPQSVTAPLAQGIYKNARRIMKHEYGNYVVQKALQTGGEYAYHMITQQFASQVCDKLVLFAPSGIRRGLVDELLKGFPNAPLSTVSTLMIDNIGNYVLQKAVEGAELDQQESLLTCIEVLLPMLSQSCQSPTEKEHLTASK</sequence>
<dbReference type="AlphaFoldDB" id="A0AAW0AWC0"/>
<feature type="domain" description="PUM-HD" evidence="4">
    <location>
        <begin position="375"/>
        <end position="672"/>
    </location>
</feature>
<dbReference type="GO" id="GO:0003729">
    <property type="term" value="F:mRNA binding"/>
    <property type="evidence" value="ECO:0007669"/>
    <property type="project" value="TreeGrafter"/>
</dbReference>
<feature type="compositionally biased region" description="Polar residues" evidence="3">
    <location>
        <begin position="74"/>
        <end position="87"/>
    </location>
</feature>
<evidence type="ECO:0000256" key="3">
    <source>
        <dbReference type="SAM" id="MobiDB-lite"/>
    </source>
</evidence>
<feature type="compositionally biased region" description="Low complexity" evidence="3">
    <location>
        <begin position="154"/>
        <end position="163"/>
    </location>
</feature>
<dbReference type="InterPro" id="IPR001313">
    <property type="entry name" value="Pumilio_RNA-bd_rpt"/>
</dbReference>
<keyword evidence="1" id="KW-0677">Repeat</keyword>
<feature type="repeat" description="Pumilio" evidence="2">
    <location>
        <begin position="431"/>
        <end position="467"/>
    </location>
</feature>